<keyword evidence="13" id="KW-1185">Reference proteome</keyword>
<dbReference type="PROSITE" id="PS00107">
    <property type="entry name" value="PROTEIN_KINASE_ATP"/>
    <property type="match status" value="1"/>
</dbReference>
<dbReference type="OrthoDB" id="682386at2759"/>
<reference evidence="12 13" key="1">
    <citation type="journal article" date="2019" name="Sci. Rep.">
        <title>A high-quality genome of Eragrostis curvula grass provides insights into Poaceae evolution and supports new strategies to enhance forage quality.</title>
        <authorList>
            <person name="Carballo J."/>
            <person name="Santos B.A.C.M."/>
            <person name="Zappacosta D."/>
            <person name="Garbus I."/>
            <person name="Selva J.P."/>
            <person name="Gallo C.A."/>
            <person name="Diaz A."/>
            <person name="Albertini E."/>
            <person name="Caccamo M."/>
            <person name="Echenique V."/>
        </authorList>
    </citation>
    <scope>NUCLEOTIDE SEQUENCE [LARGE SCALE GENOMIC DNA]</scope>
    <source>
        <strain evidence="13">cv. Victoria</strain>
        <tissue evidence="12">Leaf</tissue>
    </source>
</reference>
<dbReference type="Gramene" id="TVU10315">
    <property type="protein sequence ID" value="TVU10315"/>
    <property type="gene ID" value="EJB05_43838"/>
</dbReference>
<evidence type="ECO:0000256" key="6">
    <source>
        <dbReference type="ARBA" id="ARBA00022840"/>
    </source>
</evidence>
<evidence type="ECO:0000313" key="13">
    <source>
        <dbReference type="Proteomes" id="UP000324897"/>
    </source>
</evidence>
<evidence type="ECO:0000256" key="5">
    <source>
        <dbReference type="ARBA" id="ARBA00022777"/>
    </source>
</evidence>
<sequence length="386" mass="43210">MDAATIVAEPSPNIHFYSLPDMKRKTRGSRHKKLILDAIVTPNKFGEGNSAKDFEFPFFKFEDIVAATHNFSEACKIGQGGFGNVYKAIKGSKEVAIKRLSQDSRQGTEEFRNEVVLIAKLQHRNLVQLIGCSVQGDEKILIYEYLANGSLDAFLFDNSRKVLIDWPTRFNIVKGVAKGLLYLHQDSRLTIIHRDLKAANVLLDVEMKPKIADFGMARIFNDSQKKANTHHVVGTYGYMAPEYAMEGTFSMKSDVSSFGVILLEVLTGIRRSSVSNITGFPNLIVYVWNMWKEGKTKDLTDSSFTDTCFLNEVLLCNHIALLCVQENPDDMPLMSSVVFALENGSNTLPAPNQPAYFAPRRNEMVQLGENTQNSLNTFTMTAIEGR</sequence>
<dbReference type="GO" id="GO:0005886">
    <property type="term" value="C:plasma membrane"/>
    <property type="evidence" value="ECO:0007669"/>
    <property type="project" value="TreeGrafter"/>
</dbReference>
<keyword evidence="6 9" id="KW-0067">ATP-binding</keyword>
<feature type="non-terminal residue" evidence="12">
    <location>
        <position position="1"/>
    </location>
</feature>
<name>A0A5J9TG76_9POAL</name>
<keyword evidence="3" id="KW-0732">Signal</keyword>
<evidence type="ECO:0000256" key="3">
    <source>
        <dbReference type="ARBA" id="ARBA00022729"/>
    </source>
</evidence>
<dbReference type="InterPro" id="IPR017441">
    <property type="entry name" value="Protein_kinase_ATP_BS"/>
</dbReference>
<dbReference type="InterPro" id="IPR011009">
    <property type="entry name" value="Kinase-like_dom_sf"/>
</dbReference>
<evidence type="ECO:0000256" key="7">
    <source>
        <dbReference type="ARBA" id="ARBA00023157"/>
    </source>
</evidence>
<dbReference type="PANTHER" id="PTHR27002:SF1095">
    <property type="entry name" value="G-TYPE LECTIN S-RECEPTOR-LIKE SERINE_THREONINE-PROTEIN KINASE RKS1"/>
    <property type="match status" value="1"/>
</dbReference>
<keyword evidence="2" id="KW-0808">Transferase</keyword>
<dbReference type="Pfam" id="PF07714">
    <property type="entry name" value="PK_Tyr_Ser-Thr"/>
    <property type="match status" value="1"/>
</dbReference>
<feature type="domain" description="Protein kinase" evidence="11">
    <location>
        <begin position="71"/>
        <end position="348"/>
    </location>
</feature>
<keyword evidence="5" id="KW-0418">Kinase</keyword>
<evidence type="ECO:0000313" key="12">
    <source>
        <dbReference type="EMBL" id="TVU10315.1"/>
    </source>
</evidence>
<feature type="binding site" evidence="9">
    <location>
        <position position="98"/>
    </location>
    <ligand>
        <name>ATP</name>
        <dbReference type="ChEBI" id="CHEBI:30616"/>
    </ligand>
</feature>
<evidence type="ECO:0000256" key="9">
    <source>
        <dbReference type="PROSITE-ProRule" id="PRU10141"/>
    </source>
</evidence>
<dbReference type="InterPro" id="IPR000719">
    <property type="entry name" value="Prot_kinase_dom"/>
</dbReference>
<dbReference type="GO" id="GO:0004674">
    <property type="term" value="F:protein serine/threonine kinase activity"/>
    <property type="evidence" value="ECO:0007669"/>
    <property type="project" value="UniProtKB-KW"/>
</dbReference>
<keyword evidence="4 9" id="KW-0547">Nucleotide-binding</keyword>
<evidence type="ECO:0000256" key="4">
    <source>
        <dbReference type="ARBA" id="ARBA00022741"/>
    </source>
</evidence>
<dbReference type="FunFam" id="1.10.510.10:FF:000060">
    <property type="entry name" value="G-type lectin S-receptor-like serine/threonine-protein kinase"/>
    <property type="match status" value="1"/>
</dbReference>
<keyword evidence="8" id="KW-0325">Glycoprotein</keyword>
<keyword evidence="7" id="KW-1015">Disulfide bond</keyword>
<dbReference type="GO" id="GO:0005524">
    <property type="term" value="F:ATP binding"/>
    <property type="evidence" value="ECO:0007669"/>
    <property type="project" value="UniProtKB-UniRule"/>
</dbReference>
<evidence type="ECO:0000256" key="8">
    <source>
        <dbReference type="ARBA" id="ARBA00023180"/>
    </source>
</evidence>
<gene>
    <name evidence="12" type="ORF">EJB05_43838</name>
</gene>
<accession>A0A5J9TG76</accession>
<dbReference type="Proteomes" id="UP000324897">
    <property type="component" value="Chromosome 3"/>
</dbReference>
<dbReference type="SMART" id="SM00220">
    <property type="entry name" value="S_TKc"/>
    <property type="match status" value="1"/>
</dbReference>
<comment type="caution">
    <text evidence="12">The sequence shown here is derived from an EMBL/GenBank/DDBJ whole genome shotgun (WGS) entry which is preliminary data.</text>
</comment>
<dbReference type="AlphaFoldDB" id="A0A5J9TG76"/>
<evidence type="ECO:0000259" key="11">
    <source>
        <dbReference type="PROSITE" id="PS50011"/>
    </source>
</evidence>
<dbReference type="PANTHER" id="PTHR27002">
    <property type="entry name" value="RECEPTOR-LIKE SERINE/THREONINE-PROTEIN KINASE SD1-8"/>
    <property type="match status" value="1"/>
</dbReference>
<dbReference type="Gene3D" id="3.30.200.20">
    <property type="entry name" value="Phosphorylase Kinase, domain 1"/>
    <property type="match status" value="1"/>
</dbReference>
<keyword evidence="1 10" id="KW-0723">Serine/threonine-protein kinase</keyword>
<dbReference type="InterPro" id="IPR008271">
    <property type="entry name" value="Ser/Thr_kinase_AS"/>
</dbReference>
<proteinExistence type="inferred from homology"/>
<dbReference type="Gene3D" id="1.10.510.10">
    <property type="entry name" value="Transferase(Phosphotransferase) domain 1"/>
    <property type="match status" value="1"/>
</dbReference>
<organism evidence="12 13">
    <name type="scientific">Eragrostis curvula</name>
    <name type="common">weeping love grass</name>
    <dbReference type="NCBI Taxonomy" id="38414"/>
    <lineage>
        <taxon>Eukaryota</taxon>
        <taxon>Viridiplantae</taxon>
        <taxon>Streptophyta</taxon>
        <taxon>Embryophyta</taxon>
        <taxon>Tracheophyta</taxon>
        <taxon>Spermatophyta</taxon>
        <taxon>Magnoliopsida</taxon>
        <taxon>Liliopsida</taxon>
        <taxon>Poales</taxon>
        <taxon>Poaceae</taxon>
        <taxon>PACMAD clade</taxon>
        <taxon>Chloridoideae</taxon>
        <taxon>Eragrostideae</taxon>
        <taxon>Eragrostidinae</taxon>
        <taxon>Eragrostis</taxon>
    </lineage>
</organism>
<evidence type="ECO:0000256" key="10">
    <source>
        <dbReference type="RuleBase" id="RU000304"/>
    </source>
</evidence>
<dbReference type="FunFam" id="3.30.200.20:FF:001238">
    <property type="entry name" value="Os08g0179000 protein"/>
    <property type="match status" value="1"/>
</dbReference>
<dbReference type="PROSITE" id="PS50011">
    <property type="entry name" value="PROTEIN_KINASE_DOM"/>
    <property type="match status" value="1"/>
</dbReference>
<evidence type="ECO:0000256" key="2">
    <source>
        <dbReference type="ARBA" id="ARBA00022679"/>
    </source>
</evidence>
<dbReference type="PROSITE" id="PS00108">
    <property type="entry name" value="PROTEIN_KINASE_ST"/>
    <property type="match status" value="1"/>
</dbReference>
<dbReference type="EMBL" id="RWGY01000039">
    <property type="protein sequence ID" value="TVU10315.1"/>
    <property type="molecule type" value="Genomic_DNA"/>
</dbReference>
<comment type="similarity">
    <text evidence="10">Belongs to the protein kinase superfamily.</text>
</comment>
<dbReference type="SUPFAM" id="SSF56112">
    <property type="entry name" value="Protein kinase-like (PK-like)"/>
    <property type="match status" value="1"/>
</dbReference>
<evidence type="ECO:0000256" key="1">
    <source>
        <dbReference type="ARBA" id="ARBA00022527"/>
    </source>
</evidence>
<dbReference type="InterPro" id="IPR001245">
    <property type="entry name" value="Ser-Thr/Tyr_kinase_cat_dom"/>
</dbReference>
<protein>
    <recommendedName>
        <fullName evidence="11">Protein kinase domain-containing protein</fullName>
    </recommendedName>
</protein>